<accession>A0A9D1Q277</accession>
<proteinExistence type="predicted"/>
<organism evidence="1 2">
    <name type="scientific">Candidatus Protoclostridium stercorigallinarum</name>
    <dbReference type="NCBI Taxonomy" id="2838741"/>
    <lineage>
        <taxon>Bacteria</taxon>
        <taxon>Bacillati</taxon>
        <taxon>Bacillota</taxon>
        <taxon>Clostridia</taxon>
        <taxon>Candidatus Protoclostridium</taxon>
    </lineage>
</organism>
<dbReference type="EMBL" id="DXHS01000092">
    <property type="protein sequence ID" value="HIW02848.1"/>
    <property type="molecule type" value="Genomic_DNA"/>
</dbReference>
<dbReference type="Pfam" id="PF18928">
    <property type="entry name" value="DUF5677"/>
    <property type="match status" value="1"/>
</dbReference>
<gene>
    <name evidence="1" type="ORF">H9892_05870</name>
</gene>
<dbReference type="AlphaFoldDB" id="A0A9D1Q277"/>
<evidence type="ECO:0000313" key="2">
    <source>
        <dbReference type="Proteomes" id="UP000823990"/>
    </source>
</evidence>
<reference evidence="1" key="1">
    <citation type="journal article" date="2021" name="PeerJ">
        <title>Extensive microbial diversity within the chicken gut microbiome revealed by metagenomics and culture.</title>
        <authorList>
            <person name="Gilroy R."/>
            <person name="Ravi A."/>
            <person name="Getino M."/>
            <person name="Pursley I."/>
            <person name="Horton D.L."/>
            <person name="Alikhan N.F."/>
            <person name="Baker D."/>
            <person name="Gharbi K."/>
            <person name="Hall N."/>
            <person name="Watson M."/>
            <person name="Adriaenssens E.M."/>
            <person name="Foster-Nyarko E."/>
            <person name="Jarju S."/>
            <person name="Secka A."/>
            <person name="Antonio M."/>
            <person name="Oren A."/>
            <person name="Chaudhuri R.R."/>
            <person name="La Ragione R."/>
            <person name="Hildebrand F."/>
            <person name="Pallen M.J."/>
        </authorList>
    </citation>
    <scope>NUCLEOTIDE SEQUENCE</scope>
    <source>
        <strain evidence="1">12435</strain>
    </source>
</reference>
<sequence length="359" mass="41448">MDERFVNEILDYTLPKLRAEYGGYTFPRSFVSDMFVKVLERYRARLTAGGINPALYGVPAPDIVKYICGYHYAYTCNTDDAGRIALTRDEAYRSRLVTDVAESIFILENIKTSAKRIINEYNPVYCRFNILLDYLLAVGLKGSSACTERTSKAVYKLFETAFLKLKGIMMLAAKGLEKEAIVVWRSLHELECVISVLCKYGKDVVEEFETFDRFSDPDRMDEKTRADYDEKTKKFGINLKNANEVDHFENYGWMGAVPDLQLTKWNLNFRYLEDLAGLGDKYKEYQVACDASHMNAKILKWNKRKVLEFVIKRCFNSDLFLVTKYTEFLISNGAAIDQKFVGKMIGDLKNIIDIFFEEK</sequence>
<reference evidence="1" key="2">
    <citation type="submission" date="2021-04" db="EMBL/GenBank/DDBJ databases">
        <authorList>
            <person name="Gilroy R."/>
        </authorList>
    </citation>
    <scope>NUCLEOTIDE SEQUENCE</scope>
    <source>
        <strain evidence="1">12435</strain>
    </source>
</reference>
<comment type="caution">
    <text evidence="1">The sequence shown here is derived from an EMBL/GenBank/DDBJ whole genome shotgun (WGS) entry which is preliminary data.</text>
</comment>
<dbReference type="Proteomes" id="UP000823990">
    <property type="component" value="Unassembled WGS sequence"/>
</dbReference>
<evidence type="ECO:0000313" key="1">
    <source>
        <dbReference type="EMBL" id="HIW02848.1"/>
    </source>
</evidence>
<protein>
    <submittedName>
        <fullName evidence="1">Uncharacterized protein</fullName>
    </submittedName>
</protein>
<name>A0A9D1Q277_9FIRM</name>
<dbReference type="InterPro" id="IPR043733">
    <property type="entry name" value="DUF5677"/>
</dbReference>